<dbReference type="RefSeq" id="WP_021699431.1">
    <property type="nucleotide sequence ID" value="NZ_BATI01000005.1"/>
</dbReference>
<dbReference type="AlphaFoldDB" id="U2ZJZ3"/>
<evidence type="ECO:0000313" key="2">
    <source>
        <dbReference type="Proteomes" id="UP000016560"/>
    </source>
</evidence>
<sequence>MILTLLQHLERADSGLFVQAPEGTCQRLAEALGDAGKPLAGLTETEDSQLAIEQLAVQLAVDPGHTLAATLESASRLIGEPIYVLIDRAERLEHADLTYALKAARDVLASSELAGLRLAFFSTDRAALERMTRRQSAAFFCAQILNVADELCWENAPAVGHEFGSMSIDLQTRELTRRNALWALGNPEKHDQATQDLLRVWRADRDCPIGPAAGLTVDEIRNLVQIHVEEGAGSLVRYSEIPEPWATRFQVASLGATRALNGYYARDWERFLDLWQGEAETVDDLVEHELERLAIIGIQKANVRSAATLADLGIDSVELGEWVAEQVGKGRWPEGDFVEAFRVWRDQKNTSNADPVCRP</sequence>
<reference evidence="1" key="1">
    <citation type="submission" date="2024-09" db="EMBL/GenBank/DDBJ databases">
        <title>Whole genome shotgun sequence of Pseudomonas alcaligenes NBRC 14159.</title>
        <authorList>
            <person name="Yoshida I."/>
            <person name="Hosoyama A."/>
            <person name="Tsuchikane K."/>
            <person name="Noguchi M."/>
            <person name="Hirakata S."/>
            <person name="Ando Y."/>
            <person name="Ohji S."/>
            <person name="Yamazoe A."/>
            <person name="Yamazaki S."/>
            <person name="Fujita N."/>
        </authorList>
    </citation>
    <scope>NUCLEOTIDE SEQUENCE</scope>
    <source>
        <strain evidence="1">NBRC 14159</strain>
    </source>
</reference>
<proteinExistence type="predicted"/>
<protein>
    <submittedName>
        <fullName evidence="1">Uncharacterized protein</fullName>
    </submittedName>
</protein>
<comment type="caution">
    <text evidence="1">The sequence shown here is derived from an EMBL/GenBank/DDBJ whole genome shotgun (WGS) entry which is preliminary data.</text>
</comment>
<accession>U2ZJZ3</accession>
<gene>
    <name evidence="1" type="ORF">PA6_005_02260</name>
</gene>
<organism evidence="1 2">
    <name type="scientific">Aquipseudomonas alcaligenes (strain ATCC 14909 / DSM 50342 / CCUG 1425 / JCM 20561 / NBRC 14159 / NCIMB 9945 / NCTC 10367 / 1577)</name>
    <name type="common">Pseudomonas alcaligenes</name>
    <dbReference type="NCBI Taxonomy" id="1215092"/>
    <lineage>
        <taxon>Bacteria</taxon>
        <taxon>Pseudomonadati</taxon>
        <taxon>Pseudomonadota</taxon>
        <taxon>Gammaproteobacteria</taxon>
        <taxon>Pseudomonadales</taxon>
        <taxon>Pseudomonadaceae</taxon>
        <taxon>Aquipseudomonas</taxon>
    </lineage>
</organism>
<evidence type="ECO:0000313" key="1">
    <source>
        <dbReference type="EMBL" id="GAD61337.1"/>
    </source>
</evidence>
<name>U2ZJZ3_AQUA1</name>
<dbReference type="Proteomes" id="UP000016560">
    <property type="component" value="Unassembled WGS sequence"/>
</dbReference>
<dbReference type="EMBL" id="BATI01000005">
    <property type="protein sequence ID" value="GAD61337.1"/>
    <property type="molecule type" value="Genomic_DNA"/>
</dbReference>
<dbReference type="OrthoDB" id="6922593at2"/>
<keyword evidence="2" id="KW-1185">Reference proteome</keyword>
<dbReference type="eggNOG" id="ENOG5031H9S">
    <property type="taxonomic scope" value="Bacteria"/>
</dbReference>